<proteinExistence type="predicted"/>
<dbReference type="InterPro" id="IPR018060">
    <property type="entry name" value="HTH_AraC"/>
</dbReference>
<dbReference type="PROSITE" id="PS01124">
    <property type="entry name" value="HTH_ARAC_FAMILY_2"/>
    <property type="match status" value="1"/>
</dbReference>
<feature type="domain" description="Response regulatory" evidence="10">
    <location>
        <begin position="4"/>
        <end position="122"/>
    </location>
</feature>
<feature type="modified residue" description="4-aspartylphosphate" evidence="8">
    <location>
        <position position="56"/>
    </location>
</feature>
<evidence type="ECO:0000259" key="9">
    <source>
        <dbReference type="PROSITE" id="PS01124"/>
    </source>
</evidence>
<evidence type="ECO:0000256" key="3">
    <source>
        <dbReference type="ARBA" id="ARBA00022553"/>
    </source>
</evidence>
<feature type="domain" description="HTH araC/xylS-type" evidence="9">
    <location>
        <begin position="298"/>
        <end position="396"/>
    </location>
</feature>
<evidence type="ECO:0000256" key="5">
    <source>
        <dbReference type="ARBA" id="ARBA00023015"/>
    </source>
</evidence>
<evidence type="ECO:0000313" key="11">
    <source>
        <dbReference type="EMBL" id="MFC5650033.1"/>
    </source>
</evidence>
<dbReference type="Pfam" id="PF00072">
    <property type="entry name" value="Response_reg"/>
    <property type="match status" value="1"/>
</dbReference>
<evidence type="ECO:0000256" key="1">
    <source>
        <dbReference type="ARBA" id="ARBA00004496"/>
    </source>
</evidence>
<dbReference type="Gene3D" id="1.10.10.60">
    <property type="entry name" value="Homeodomain-like"/>
    <property type="match status" value="2"/>
</dbReference>
<organism evidence="11 12">
    <name type="scientific">Paenibacillus solisilvae</name>
    <dbReference type="NCBI Taxonomy" id="2486751"/>
    <lineage>
        <taxon>Bacteria</taxon>
        <taxon>Bacillati</taxon>
        <taxon>Bacillota</taxon>
        <taxon>Bacilli</taxon>
        <taxon>Bacillales</taxon>
        <taxon>Paenibacillaceae</taxon>
        <taxon>Paenibacillus</taxon>
    </lineage>
</organism>
<dbReference type="PRINTS" id="PR00032">
    <property type="entry name" value="HTHARAC"/>
</dbReference>
<dbReference type="Pfam" id="PF12833">
    <property type="entry name" value="HTH_18"/>
    <property type="match status" value="1"/>
</dbReference>
<gene>
    <name evidence="11" type="ORF">ACFPYJ_13065</name>
</gene>
<dbReference type="InterPro" id="IPR051552">
    <property type="entry name" value="HptR"/>
</dbReference>
<dbReference type="PANTHER" id="PTHR42713">
    <property type="entry name" value="HISTIDINE KINASE-RELATED"/>
    <property type="match status" value="1"/>
</dbReference>
<dbReference type="RefSeq" id="WP_379188583.1">
    <property type="nucleotide sequence ID" value="NZ_JBHSOW010000043.1"/>
</dbReference>
<comment type="caution">
    <text evidence="11">The sequence shown here is derived from an EMBL/GenBank/DDBJ whole genome shotgun (WGS) entry which is preliminary data.</text>
</comment>
<dbReference type="InterPro" id="IPR020449">
    <property type="entry name" value="Tscrpt_reg_AraC-type_HTH"/>
</dbReference>
<protein>
    <submittedName>
        <fullName evidence="11">Response regulator</fullName>
    </submittedName>
</protein>
<dbReference type="InterPro" id="IPR011006">
    <property type="entry name" value="CheY-like_superfamily"/>
</dbReference>
<keyword evidence="5" id="KW-0805">Transcription regulation</keyword>
<evidence type="ECO:0000259" key="10">
    <source>
        <dbReference type="PROSITE" id="PS50110"/>
    </source>
</evidence>
<dbReference type="SUPFAM" id="SSF52172">
    <property type="entry name" value="CheY-like"/>
    <property type="match status" value="1"/>
</dbReference>
<keyword evidence="2" id="KW-0963">Cytoplasm</keyword>
<dbReference type="SMART" id="SM00342">
    <property type="entry name" value="HTH_ARAC"/>
    <property type="match status" value="1"/>
</dbReference>
<evidence type="ECO:0000256" key="8">
    <source>
        <dbReference type="PROSITE-ProRule" id="PRU00169"/>
    </source>
</evidence>
<keyword evidence="6" id="KW-0238">DNA-binding</keyword>
<comment type="subcellular location">
    <subcellularLocation>
        <location evidence="1">Cytoplasm</location>
    </subcellularLocation>
</comment>
<dbReference type="Gene3D" id="3.40.50.2300">
    <property type="match status" value="1"/>
</dbReference>
<reference evidence="12" key="1">
    <citation type="journal article" date="2019" name="Int. J. Syst. Evol. Microbiol.">
        <title>The Global Catalogue of Microorganisms (GCM) 10K type strain sequencing project: providing services to taxonomists for standard genome sequencing and annotation.</title>
        <authorList>
            <consortium name="The Broad Institute Genomics Platform"/>
            <consortium name="The Broad Institute Genome Sequencing Center for Infectious Disease"/>
            <person name="Wu L."/>
            <person name="Ma J."/>
        </authorList>
    </citation>
    <scope>NUCLEOTIDE SEQUENCE [LARGE SCALE GENOMIC DNA]</scope>
    <source>
        <strain evidence="12">CGMCC 1.3240</strain>
    </source>
</reference>
<dbReference type="PANTHER" id="PTHR42713:SF3">
    <property type="entry name" value="TRANSCRIPTIONAL REGULATORY PROTEIN HPTR"/>
    <property type="match status" value="1"/>
</dbReference>
<keyword evidence="7" id="KW-0804">Transcription</keyword>
<dbReference type="Proteomes" id="UP001596047">
    <property type="component" value="Unassembled WGS sequence"/>
</dbReference>
<accession>A0ABW0VX45</accession>
<dbReference type="SMART" id="SM00448">
    <property type="entry name" value="REC"/>
    <property type="match status" value="1"/>
</dbReference>
<evidence type="ECO:0000256" key="2">
    <source>
        <dbReference type="ARBA" id="ARBA00022490"/>
    </source>
</evidence>
<evidence type="ECO:0000313" key="12">
    <source>
        <dbReference type="Proteomes" id="UP001596047"/>
    </source>
</evidence>
<dbReference type="InterPro" id="IPR001789">
    <property type="entry name" value="Sig_transdc_resp-reg_receiver"/>
</dbReference>
<evidence type="ECO:0000256" key="4">
    <source>
        <dbReference type="ARBA" id="ARBA00023012"/>
    </source>
</evidence>
<dbReference type="EMBL" id="JBHSOW010000043">
    <property type="protein sequence ID" value="MFC5650033.1"/>
    <property type="molecule type" value="Genomic_DNA"/>
</dbReference>
<evidence type="ECO:0000256" key="7">
    <source>
        <dbReference type="ARBA" id="ARBA00023163"/>
    </source>
</evidence>
<dbReference type="CDD" id="cd17536">
    <property type="entry name" value="REC_YesN-like"/>
    <property type="match status" value="1"/>
</dbReference>
<dbReference type="SUPFAM" id="SSF46689">
    <property type="entry name" value="Homeodomain-like"/>
    <property type="match status" value="2"/>
</dbReference>
<keyword evidence="12" id="KW-1185">Reference proteome</keyword>
<keyword evidence="4" id="KW-0902">Two-component regulatory system</keyword>
<dbReference type="PROSITE" id="PS50110">
    <property type="entry name" value="RESPONSE_REGULATORY"/>
    <property type="match status" value="1"/>
</dbReference>
<dbReference type="InterPro" id="IPR009057">
    <property type="entry name" value="Homeodomain-like_sf"/>
</dbReference>
<keyword evidence="3 8" id="KW-0597">Phosphoprotein</keyword>
<name>A0ABW0VX45_9BACL</name>
<evidence type="ECO:0000256" key="6">
    <source>
        <dbReference type="ARBA" id="ARBA00023125"/>
    </source>
</evidence>
<sequence length="404" mass="45629">MVYRLLIVEDEPVIRQGLIRLLALETHGYMLCGEAENGSEAAAMIEAHNPHVVITDIKMPLMDGLELIRRVNESGWPKPKFILLSGYREFDYARKALRYGVTDYLLKPVDEDELIALLKKTAEELRKDERKRFKEAAVKALIGLTAAVENDRLPELMGSVWEGPYRYVGISIHEAFHRQFRDQVISMLDVMKPDIIAVALPGEDGSDLGMVFSGPALREIGDDWGSLADELNVSLSGCAEADTLPEPYLYIGEQVEELQSLRSSYRTAVMACHAAVLSDKRFTVSGKSGNLSGSGVIGEIQQFIREHYREPITLKEMGKANYIHPIYLGQLFKKTTGLHFKDYLHKVRIEEAKLLLRKSDLKVYEIAGNVGYADQDYFMDKFKKLAGMTPTQYREKQMTGWETG</sequence>